<comment type="caution">
    <text evidence="1">The sequence shown here is derived from an EMBL/GenBank/DDBJ whole genome shotgun (WGS) entry which is preliminary data.</text>
</comment>
<organism evidence="1 2">
    <name type="scientific">Daphnia magna</name>
    <dbReference type="NCBI Taxonomy" id="35525"/>
    <lineage>
        <taxon>Eukaryota</taxon>
        <taxon>Metazoa</taxon>
        <taxon>Ecdysozoa</taxon>
        <taxon>Arthropoda</taxon>
        <taxon>Crustacea</taxon>
        <taxon>Branchiopoda</taxon>
        <taxon>Diplostraca</taxon>
        <taxon>Cladocera</taxon>
        <taxon>Anomopoda</taxon>
        <taxon>Daphniidae</taxon>
        <taxon>Daphnia</taxon>
    </lineage>
</organism>
<proteinExistence type="predicted"/>
<reference evidence="1 2" key="1">
    <citation type="journal article" date="2023" name="Nucleic Acids Res.">
        <title>The hologenome of Daphnia magna reveals possible DNA methylation and microbiome-mediated evolution of the host genome.</title>
        <authorList>
            <person name="Chaturvedi A."/>
            <person name="Li X."/>
            <person name="Dhandapani V."/>
            <person name="Marshall H."/>
            <person name="Kissane S."/>
            <person name="Cuenca-Cambronero M."/>
            <person name="Asole G."/>
            <person name="Calvet F."/>
            <person name="Ruiz-Romero M."/>
            <person name="Marangio P."/>
            <person name="Guigo R."/>
            <person name="Rago D."/>
            <person name="Mirbahai L."/>
            <person name="Eastwood N."/>
            <person name="Colbourne J.K."/>
            <person name="Zhou J."/>
            <person name="Mallon E."/>
            <person name="Orsini L."/>
        </authorList>
    </citation>
    <scope>NUCLEOTIDE SEQUENCE [LARGE SCALE GENOMIC DNA]</scope>
    <source>
        <strain evidence="1">LRV0_1</strain>
    </source>
</reference>
<evidence type="ECO:0000313" key="1">
    <source>
        <dbReference type="EMBL" id="KAK4014839.1"/>
    </source>
</evidence>
<evidence type="ECO:0008006" key="3">
    <source>
        <dbReference type="Google" id="ProtNLM"/>
    </source>
</evidence>
<sequence length="157" mass="18098">MEEGNNTGPDGASGTPNTSTSVCMVRLLPQISYYFCRSFSYGRKRNDSMRNESRTNLYGFDPSCSRYQQYQIIGWIRYIGYVSNMEDFKTGFLFRRVKGNFLPLGIALVIFNPVERDYNKLGFEFGLRWLAQYQFSRPSIKKPAASKALSYALRKTV</sequence>
<name>A0ABQ9ZPH9_9CRUS</name>
<accession>A0ABQ9ZPH9</accession>
<evidence type="ECO:0000313" key="2">
    <source>
        <dbReference type="Proteomes" id="UP001234178"/>
    </source>
</evidence>
<protein>
    <recommendedName>
        <fullName evidence="3">Mitochondrial fission process protein 1</fullName>
    </recommendedName>
</protein>
<dbReference type="Proteomes" id="UP001234178">
    <property type="component" value="Unassembled WGS sequence"/>
</dbReference>
<gene>
    <name evidence="1" type="ORF">OUZ56_027349</name>
</gene>
<keyword evidence="2" id="KW-1185">Reference proteome</keyword>
<dbReference type="EMBL" id="JAOYFB010000004">
    <property type="protein sequence ID" value="KAK4014839.1"/>
    <property type="molecule type" value="Genomic_DNA"/>
</dbReference>